<evidence type="ECO:0000313" key="1">
    <source>
        <dbReference type="EMBL" id="KKM64073.1"/>
    </source>
</evidence>
<name>A0A0F9J3E0_9ZZZZ</name>
<protein>
    <recommendedName>
        <fullName evidence="2">Terminase large subunit gp17-like C-terminal domain-containing protein</fullName>
    </recommendedName>
</protein>
<accession>A0A0F9J3E0</accession>
<sequence>MAQGLLNLEELRHEKGRRDVVYWGERHYYIEETERPIVLERHQKAVLRYALRRNAEGRLPYSTILWSQPKKSGKTAIAGMVGRWAAETWGRFGEILCVGNDAKQAQERAYKAARTSIELHPEYRPNTQTLPERWHVLTKDSTCLATGTAMRAIATDYKGEAGANPILVIWTELWGFTHTADLRFWAEMAPSPTRPDSIQWIETYAGYEGESELLYGLYETAVKDGRQLTAGELGDLGAFAEAPNEDSLVPCYVNDRARTFAYWDEGIQARRMPWQTGEAGKRYYAAEAGRQTESQMDRLHGNLWVSAESSFIPIEWWDAAIAPADPLAPGDKTPLVLALDAGVTGDCFGLIGLTRDPAQTDPPGLIIRMVHKWVPPPGGALDFDGPERMVRDLCARYNVIEVAYDVYQLHHFATRLQNEGVAWFRSYSQEEERMRGDKGLYDLIAHRRIKHD</sequence>
<dbReference type="EMBL" id="LAZR01010973">
    <property type="protein sequence ID" value="KKM64073.1"/>
    <property type="molecule type" value="Genomic_DNA"/>
</dbReference>
<dbReference type="Gene3D" id="3.40.50.300">
    <property type="entry name" value="P-loop containing nucleotide triphosphate hydrolases"/>
    <property type="match status" value="1"/>
</dbReference>
<dbReference type="InterPro" id="IPR027417">
    <property type="entry name" value="P-loop_NTPase"/>
</dbReference>
<reference evidence="1" key="1">
    <citation type="journal article" date="2015" name="Nature">
        <title>Complex archaea that bridge the gap between prokaryotes and eukaryotes.</title>
        <authorList>
            <person name="Spang A."/>
            <person name="Saw J.H."/>
            <person name="Jorgensen S.L."/>
            <person name="Zaremba-Niedzwiedzka K."/>
            <person name="Martijn J."/>
            <person name="Lind A.E."/>
            <person name="van Eijk R."/>
            <person name="Schleper C."/>
            <person name="Guy L."/>
            <person name="Ettema T.J."/>
        </authorList>
    </citation>
    <scope>NUCLEOTIDE SEQUENCE</scope>
</reference>
<dbReference type="AlphaFoldDB" id="A0A0F9J3E0"/>
<feature type="non-terminal residue" evidence="1">
    <location>
        <position position="452"/>
    </location>
</feature>
<proteinExistence type="predicted"/>
<organism evidence="1">
    <name type="scientific">marine sediment metagenome</name>
    <dbReference type="NCBI Taxonomy" id="412755"/>
    <lineage>
        <taxon>unclassified sequences</taxon>
        <taxon>metagenomes</taxon>
        <taxon>ecological metagenomes</taxon>
    </lineage>
</organism>
<gene>
    <name evidence="1" type="ORF">LCGC14_1504990</name>
</gene>
<comment type="caution">
    <text evidence="1">The sequence shown here is derived from an EMBL/GenBank/DDBJ whole genome shotgun (WGS) entry which is preliminary data.</text>
</comment>
<evidence type="ECO:0008006" key="2">
    <source>
        <dbReference type="Google" id="ProtNLM"/>
    </source>
</evidence>